<accession>A0A9N9AMH9</accession>
<organism evidence="1 2">
    <name type="scientific">Funneliformis mosseae</name>
    <name type="common">Endomycorrhizal fungus</name>
    <name type="synonym">Glomus mosseae</name>
    <dbReference type="NCBI Taxonomy" id="27381"/>
    <lineage>
        <taxon>Eukaryota</taxon>
        <taxon>Fungi</taxon>
        <taxon>Fungi incertae sedis</taxon>
        <taxon>Mucoromycota</taxon>
        <taxon>Glomeromycotina</taxon>
        <taxon>Glomeromycetes</taxon>
        <taxon>Glomerales</taxon>
        <taxon>Glomeraceae</taxon>
        <taxon>Funneliformis</taxon>
    </lineage>
</organism>
<evidence type="ECO:0000313" key="1">
    <source>
        <dbReference type="EMBL" id="CAG8535917.1"/>
    </source>
</evidence>
<reference evidence="1" key="1">
    <citation type="submission" date="2021-06" db="EMBL/GenBank/DDBJ databases">
        <authorList>
            <person name="Kallberg Y."/>
            <person name="Tangrot J."/>
            <person name="Rosling A."/>
        </authorList>
    </citation>
    <scope>NUCLEOTIDE SEQUENCE</scope>
    <source>
        <strain evidence="1">87-6 pot B 2015</strain>
    </source>
</reference>
<dbReference type="Gene3D" id="3.80.10.10">
    <property type="entry name" value="Ribonuclease Inhibitor"/>
    <property type="match status" value="2"/>
</dbReference>
<dbReference type="Proteomes" id="UP000789375">
    <property type="component" value="Unassembled WGS sequence"/>
</dbReference>
<dbReference type="SUPFAM" id="SSF52047">
    <property type="entry name" value="RNI-like"/>
    <property type="match status" value="1"/>
</dbReference>
<dbReference type="EMBL" id="CAJVPP010001127">
    <property type="protein sequence ID" value="CAG8535917.1"/>
    <property type="molecule type" value="Genomic_DNA"/>
</dbReference>
<protein>
    <submittedName>
        <fullName evidence="1">1157_t:CDS:1</fullName>
    </submittedName>
</protein>
<evidence type="ECO:0000313" key="2">
    <source>
        <dbReference type="Proteomes" id="UP000789375"/>
    </source>
</evidence>
<keyword evidence="2" id="KW-1185">Reference proteome</keyword>
<dbReference type="AlphaFoldDB" id="A0A9N9AMH9"/>
<sequence length="444" mass="51175">MGSITDVSSPEFEEDKAKLRITTNLSFSPLFNYPKFIKVLNTNKVKSHIFDRVISYTKEGYEFVNLVCISLYKLFIIHNASLNELFVNTIHHRSLSISELNLNNPTFISNIKKVTLYSSTGEIQSFFTLTSSIKHLNIHVDEFELSEILSDLIQSLPQLLTLSTQYSNVSLSNAAFKSYPNSLTSIKFTFCDFLNVSSFDDFKYLTQLRSLQFIYCKGINTQFFQPLLDISTPPLEIKTLKVVGMIEGITLLLQKIGPYLEHLELNLTNVLEKNKAFESVVNYCNKIKYLCVGNFDDGNILQLYNMITHNKHIKYLTIGNDDARRKSNILEGLGQILPNSLKYLILSLAIDPIHLNIFFDHCHHIDILLIKNLNRNDIDITFKYLKNFVKEKKGVKNLAYYVNDIFEPLIHQKLEQMACEIQPFVKMKDFYESIVDISDFEISC</sequence>
<name>A0A9N9AMH9_FUNMO</name>
<proteinExistence type="predicted"/>
<comment type="caution">
    <text evidence="1">The sequence shown here is derived from an EMBL/GenBank/DDBJ whole genome shotgun (WGS) entry which is preliminary data.</text>
</comment>
<dbReference type="InterPro" id="IPR032675">
    <property type="entry name" value="LRR_dom_sf"/>
</dbReference>
<gene>
    <name evidence="1" type="ORF">FMOSSE_LOCUS5740</name>
</gene>